<gene>
    <name evidence="8" type="ORF">KHQ06_14185</name>
</gene>
<feature type="region of interest" description="Disordered" evidence="6">
    <location>
        <begin position="1"/>
        <end position="20"/>
    </location>
</feature>
<evidence type="ECO:0000313" key="9">
    <source>
        <dbReference type="Proteomes" id="UP000683310"/>
    </source>
</evidence>
<evidence type="ECO:0000256" key="3">
    <source>
        <dbReference type="ARBA" id="ARBA00022729"/>
    </source>
</evidence>
<keyword evidence="2" id="KW-1003">Cell membrane</keyword>
<name>A0ABX8CVB5_9NOCA</name>
<protein>
    <submittedName>
        <fullName evidence="8">BMP family protein</fullName>
    </submittedName>
</protein>
<sequence>MGKPRSSSNGIPLSRRNVRARSLPVHKSTRRAIAFGSAALAAAAVLSACGSADTASSGGKLKVGVFFPGSLSDTGFMQSGYLGYQRVSESLGGKVELSKVEQVAAADYQQALVRFASSNDLVISLGGQTDADVRKVAPQFPNVKFVEIGGPADAKPLSNLAYYDPQQAEAEFLSGAVSAAGSKTGAVAFVGGVELPAIVNAATAYGNGARFTKPDIKVLTPQYVGDFNDPAKAKQAALADYGAGAGALGQIVNLGKAGMEQAAAQSNTAMIGGPIPGDCTNPAYLGYVHTDIGTEVEYAVNAAVNGTWKAENVKFGLTSPNHGTDFKLCDQSAADALAKAKTALSTGAVKPY</sequence>
<dbReference type="Pfam" id="PF02608">
    <property type="entry name" value="Bmp"/>
    <property type="match status" value="1"/>
</dbReference>
<keyword evidence="4" id="KW-0472">Membrane</keyword>
<evidence type="ECO:0000256" key="6">
    <source>
        <dbReference type="SAM" id="MobiDB-lite"/>
    </source>
</evidence>
<proteinExistence type="predicted"/>
<dbReference type="CDD" id="cd06304">
    <property type="entry name" value="PBP1_BmpA_Med_PnrA-like"/>
    <property type="match status" value="1"/>
</dbReference>
<dbReference type="Gene3D" id="3.40.50.2300">
    <property type="match status" value="2"/>
</dbReference>
<keyword evidence="9" id="KW-1185">Reference proteome</keyword>
<keyword evidence="3" id="KW-0732">Signal</keyword>
<feature type="compositionally biased region" description="Polar residues" evidence="6">
    <location>
        <begin position="1"/>
        <end position="11"/>
    </location>
</feature>
<dbReference type="Proteomes" id="UP000683310">
    <property type="component" value="Chromosome"/>
</dbReference>
<dbReference type="InterPro" id="IPR050957">
    <property type="entry name" value="BMP_lipoprotein"/>
</dbReference>
<evidence type="ECO:0000259" key="7">
    <source>
        <dbReference type="Pfam" id="PF02608"/>
    </source>
</evidence>
<organism evidence="8 9">
    <name type="scientific">Nocardia tengchongensis</name>
    <dbReference type="NCBI Taxonomy" id="2055889"/>
    <lineage>
        <taxon>Bacteria</taxon>
        <taxon>Bacillati</taxon>
        <taxon>Actinomycetota</taxon>
        <taxon>Actinomycetes</taxon>
        <taxon>Mycobacteriales</taxon>
        <taxon>Nocardiaceae</taxon>
        <taxon>Nocardia</taxon>
    </lineage>
</organism>
<dbReference type="PANTHER" id="PTHR34296:SF2">
    <property type="entry name" value="ABC TRANSPORTER GUANOSINE-BINDING PROTEIN NUPN"/>
    <property type="match status" value="1"/>
</dbReference>
<evidence type="ECO:0000256" key="4">
    <source>
        <dbReference type="ARBA" id="ARBA00023136"/>
    </source>
</evidence>
<comment type="subcellular location">
    <subcellularLocation>
        <location evidence="1">Cell membrane</location>
    </subcellularLocation>
</comment>
<evidence type="ECO:0000256" key="1">
    <source>
        <dbReference type="ARBA" id="ARBA00004236"/>
    </source>
</evidence>
<feature type="domain" description="ABC transporter substrate-binding protein PnrA-like" evidence="7">
    <location>
        <begin position="61"/>
        <end position="272"/>
    </location>
</feature>
<evidence type="ECO:0000256" key="5">
    <source>
        <dbReference type="ARBA" id="ARBA00023288"/>
    </source>
</evidence>
<dbReference type="EMBL" id="CP074371">
    <property type="protein sequence ID" value="QVI23853.1"/>
    <property type="molecule type" value="Genomic_DNA"/>
</dbReference>
<keyword evidence="5" id="KW-0449">Lipoprotein</keyword>
<dbReference type="InterPro" id="IPR003760">
    <property type="entry name" value="PnrA-like"/>
</dbReference>
<evidence type="ECO:0000256" key="2">
    <source>
        <dbReference type="ARBA" id="ARBA00022475"/>
    </source>
</evidence>
<accession>A0ABX8CVB5</accession>
<reference evidence="8 9" key="1">
    <citation type="submission" date="2021-04" db="EMBL/GenBank/DDBJ databases">
        <title>Nocardia tengchongensis.</title>
        <authorList>
            <person name="Zhuang k."/>
            <person name="Ran Y."/>
            <person name="Li W."/>
        </authorList>
    </citation>
    <scope>NUCLEOTIDE SEQUENCE [LARGE SCALE GENOMIC DNA]</scope>
    <source>
        <strain evidence="8 9">CFH S0057</strain>
    </source>
</reference>
<evidence type="ECO:0000313" key="8">
    <source>
        <dbReference type="EMBL" id="QVI23853.1"/>
    </source>
</evidence>
<dbReference type="PANTHER" id="PTHR34296">
    <property type="entry name" value="TRANSCRIPTIONAL ACTIVATOR PROTEIN MED"/>
    <property type="match status" value="1"/>
</dbReference>